<keyword evidence="11 14" id="KW-0472">Membrane</keyword>
<dbReference type="RefSeq" id="WP_209948395.1">
    <property type="nucleotide sequence ID" value="NZ_JAGGJU010000014.1"/>
</dbReference>
<evidence type="ECO:0000256" key="15">
    <source>
        <dbReference type="RuleBase" id="RU003357"/>
    </source>
</evidence>
<feature type="signal peptide" evidence="16">
    <location>
        <begin position="1"/>
        <end position="28"/>
    </location>
</feature>
<dbReference type="InterPro" id="IPR039426">
    <property type="entry name" value="TonB-dep_rcpt-like"/>
</dbReference>
<keyword evidence="3 14" id="KW-0813">Transport</keyword>
<evidence type="ECO:0000256" key="1">
    <source>
        <dbReference type="ARBA" id="ARBA00004571"/>
    </source>
</evidence>
<dbReference type="InterPro" id="IPR012910">
    <property type="entry name" value="Plug_dom"/>
</dbReference>
<protein>
    <submittedName>
        <fullName evidence="19">Iron complex outermembrane receptor protein</fullName>
    </submittedName>
</protein>
<proteinExistence type="inferred from homology"/>
<keyword evidence="4 14" id="KW-1134">Transmembrane beta strand</keyword>
<reference evidence="19 20" key="1">
    <citation type="submission" date="2021-03" db="EMBL/GenBank/DDBJ databases">
        <title>Genomic Encyclopedia of Type Strains, Phase IV (KMG-IV): sequencing the most valuable type-strain genomes for metagenomic binning, comparative biology and taxonomic classification.</title>
        <authorList>
            <person name="Goeker M."/>
        </authorList>
    </citation>
    <scope>NUCLEOTIDE SEQUENCE [LARGE SCALE GENOMIC DNA]</scope>
    <source>
        <strain evidence="19 20">DSM 21600</strain>
    </source>
</reference>
<dbReference type="NCBIfam" id="TIGR01783">
    <property type="entry name" value="TonB-siderophor"/>
    <property type="match status" value="1"/>
</dbReference>
<dbReference type="SUPFAM" id="SSF56935">
    <property type="entry name" value="Porins"/>
    <property type="match status" value="1"/>
</dbReference>
<dbReference type="PANTHER" id="PTHR32552">
    <property type="entry name" value="FERRICHROME IRON RECEPTOR-RELATED"/>
    <property type="match status" value="1"/>
</dbReference>
<feature type="domain" description="TonB-dependent receptor plug" evidence="18">
    <location>
        <begin position="69"/>
        <end position="173"/>
    </location>
</feature>
<comment type="caution">
    <text evidence="19">The sequence shown here is derived from an EMBL/GenBank/DDBJ whole genome shotgun (WGS) entry which is preliminary data.</text>
</comment>
<evidence type="ECO:0000256" key="2">
    <source>
        <dbReference type="ARBA" id="ARBA00009810"/>
    </source>
</evidence>
<evidence type="ECO:0000256" key="6">
    <source>
        <dbReference type="ARBA" id="ARBA00022692"/>
    </source>
</evidence>
<feature type="domain" description="TonB-dependent receptor-like beta-barrel" evidence="17">
    <location>
        <begin position="246"/>
        <end position="697"/>
    </location>
</feature>
<evidence type="ECO:0000313" key="20">
    <source>
        <dbReference type="Proteomes" id="UP000759443"/>
    </source>
</evidence>
<dbReference type="InterPro" id="IPR010105">
    <property type="entry name" value="TonB_sidphr_rcpt"/>
</dbReference>
<keyword evidence="12 19" id="KW-0675">Receptor</keyword>
<comment type="subcellular location">
    <subcellularLocation>
        <location evidence="1 14">Cell outer membrane</location>
        <topology evidence="1 14">Multi-pass membrane protein</topology>
    </subcellularLocation>
</comment>
<keyword evidence="7 16" id="KW-0732">Signal</keyword>
<evidence type="ECO:0000259" key="18">
    <source>
        <dbReference type="Pfam" id="PF07715"/>
    </source>
</evidence>
<evidence type="ECO:0000256" key="9">
    <source>
        <dbReference type="ARBA" id="ARBA00023065"/>
    </source>
</evidence>
<evidence type="ECO:0000256" key="7">
    <source>
        <dbReference type="ARBA" id="ARBA00022729"/>
    </source>
</evidence>
<evidence type="ECO:0000256" key="13">
    <source>
        <dbReference type="ARBA" id="ARBA00023237"/>
    </source>
</evidence>
<keyword evidence="8" id="KW-0408">Iron</keyword>
<gene>
    <name evidence="19" type="ORF">J2Z17_004486</name>
</gene>
<evidence type="ECO:0000256" key="10">
    <source>
        <dbReference type="ARBA" id="ARBA00023077"/>
    </source>
</evidence>
<evidence type="ECO:0000256" key="16">
    <source>
        <dbReference type="SAM" id="SignalP"/>
    </source>
</evidence>
<evidence type="ECO:0000256" key="5">
    <source>
        <dbReference type="ARBA" id="ARBA00022496"/>
    </source>
</evidence>
<dbReference type="EMBL" id="JAGGJU010000014">
    <property type="protein sequence ID" value="MBP1853027.1"/>
    <property type="molecule type" value="Genomic_DNA"/>
</dbReference>
<feature type="chain" id="PRO_5045684069" evidence="16">
    <location>
        <begin position="29"/>
        <end position="728"/>
    </location>
</feature>
<dbReference type="NCBIfam" id="NF010651">
    <property type="entry name" value="PRK14050.1"/>
    <property type="match status" value="1"/>
</dbReference>
<evidence type="ECO:0000313" key="19">
    <source>
        <dbReference type="EMBL" id="MBP1853027.1"/>
    </source>
</evidence>
<sequence length="728" mass="79393">MRNKRKTLRLALMASAAATMTGLTPALAQDNSTELGTIQVNADQESATGPVKGYVAGKSSTGSKTGTPVKEIPQTVNVIGREELDDRGVTDKVDEALRYTPGVMAQPFGRDGDTDWIYIRGFDATQTGVFLDGLNLWSYGFGGFQVDPFFLDRVDVLKGPASVLYGGANPGGIVNEISKRPLDEDRIYTEAGINNYGTAFFNFDVNKVLADDSVSARLIGKIEGGDTDNGDEFRGVVAPQVTWSPDEATKLTLYGYYSYLDQQVGSNGFLPYVGTVVPASFGYIDPNADFGEPDSDFSYIRQTMVGYEFEHEFDDGWKVSQNFRYGHVNRHENSPYPYGYYDPDIDVGYLEEPGTTPLLQRIGFEGLTTVDSFSLDNQLTGKFDTGALVHDVLFGIDYRNYTLDTLQKWPAWPDSATPISPTDPVYGAPQPTNAVQLDQTLKLQQIGLYAQDQIHFGGGWLATLNGRYDFVKTELDDRVGATGYDSTDGALSGRAGLAYEFANGFTPYVSAGTFFNPVIGITSGSSALKPEEGYQVEGGFKYEPVALPALFTASVFHIDKQNWSVTGPNSVGQSVTSQIGEVTSTGFEVEAKAEIAEDWKATASFSYTKLEIKEHQDTSLIGNQPYLVPDIQASLWLDYTVPTGAFEGLSIGGGVRYQGESWADMANTKKVPDVVLADAAIRYKKDDWSASLNVNNLFDKEYVAGCQGTLVCGYGEGRTITFKLTKTW</sequence>
<accession>A0ABS4E524</accession>
<evidence type="ECO:0000259" key="17">
    <source>
        <dbReference type="Pfam" id="PF00593"/>
    </source>
</evidence>
<keyword evidence="10 15" id="KW-0798">TonB box</keyword>
<dbReference type="Pfam" id="PF07715">
    <property type="entry name" value="Plug"/>
    <property type="match status" value="1"/>
</dbReference>
<dbReference type="InterPro" id="IPR036942">
    <property type="entry name" value="Beta-barrel_TonB_sf"/>
</dbReference>
<evidence type="ECO:0000256" key="8">
    <source>
        <dbReference type="ARBA" id="ARBA00023004"/>
    </source>
</evidence>
<dbReference type="Gene3D" id="2.40.170.20">
    <property type="entry name" value="TonB-dependent receptor, beta-barrel domain"/>
    <property type="match status" value="1"/>
</dbReference>
<evidence type="ECO:0000256" key="4">
    <source>
        <dbReference type="ARBA" id="ARBA00022452"/>
    </source>
</evidence>
<dbReference type="Pfam" id="PF00593">
    <property type="entry name" value="TonB_dep_Rec_b-barrel"/>
    <property type="match status" value="1"/>
</dbReference>
<dbReference type="Gene3D" id="2.170.130.10">
    <property type="entry name" value="TonB-dependent receptor, plug domain"/>
    <property type="match status" value="1"/>
</dbReference>
<dbReference type="InterPro" id="IPR000531">
    <property type="entry name" value="Beta-barrel_TonB"/>
</dbReference>
<dbReference type="Proteomes" id="UP000759443">
    <property type="component" value="Unassembled WGS sequence"/>
</dbReference>
<keyword evidence="6 14" id="KW-0812">Transmembrane</keyword>
<dbReference type="CDD" id="cd01347">
    <property type="entry name" value="ligand_gated_channel"/>
    <property type="match status" value="1"/>
</dbReference>
<evidence type="ECO:0000256" key="11">
    <source>
        <dbReference type="ARBA" id="ARBA00023136"/>
    </source>
</evidence>
<keyword evidence="9" id="KW-0406">Ion transport</keyword>
<evidence type="ECO:0000256" key="12">
    <source>
        <dbReference type="ARBA" id="ARBA00023170"/>
    </source>
</evidence>
<dbReference type="PANTHER" id="PTHR32552:SF68">
    <property type="entry name" value="FERRICHROME OUTER MEMBRANE TRANSPORTER_PHAGE RECEPTOR"/>
    <property type="match status" value="1"/>
</dbReference>
<keyword evidence="5" id="KW-0410">Iron transport</keyword>
<organism evidence="19 20">
    <name type="scientific">Rhizobium halophytocola</name>
    <dbReference type="NCBI Taxonomy" id="735519"/>
    <lineage>
        <taxon>Bacteria</taxon>
        <taxon>Pseudomonadati</taxon>
        <taxon>Pseudomonadota</taxon>
        <taxon>Alphaproteobacteria</taxon>
        <taxon>Hyphomicrobiales</taxon>
        <taxon>Rhizobiaceae</taxon>
        <taxon>Rhizobium/Agrobacterium group</taxon>
        <taxon>Rhizobium</taxon>
    </lineage>
</organism>
<comment type="similarity">
    <text evidence="2 14 15">Belongs to the TonB-dependent receptor family.</text>
</comment>
<keyword evidence="13 14" id="KW-0998">Cell outer membrane</keyword>
<dbReference type="PROSITE" id="PS52016">
    <property type="entry name" value="TONB_DEPENDENT_REC_3"/>
    <property type="match status" value="1"/>
</dbReference>
<name>A0ABS4E524_9HYPH</name>
<keyword evidence="20" id="KW-1185">Reference proteome</keyword>
<evidence type="ECO:0000256" key="3">
    <source>
        <dbReference type="ARBA" id="ARBA00022448"/>
    </source>
</evidence>
<evidence type="ECO:0000256" key="14">
    <source>
        <dbReference type="PROSITE-ProRule" id="PRU01360"/>
    </source>
</evidence>
<dbReference type="InterPro" id="IPR037066">
    <property type="entry name" value="Plug_dom_sf"/>
</dbReference>